<evidence type="ECO:0000313" key="3">
    <source>
        <dbReference type="Proteomes" id="UP000823388"/>
    </source>
</evidence>
<dbReference type="EMBL" id="CM029040">
    <property type="protein sequence ID" value="KAG2632184.1"/>
    <property type="molecule type" value="Genomic_DNA"/>
</dbReference>
<evidence type="ECO:0000313" key="2">
    <source>
        <dbReference type="EMBL" id="KAG2632184.1"/>
    </source>
</evidence>
<gene>
    <name evidence="2" type="ORF">PVAP13_2NG067500</name>
</gene>
<reference evidence="2" key="1">
    <citation type="submission" date="2020-05" db="EMBL/GenBank/DDBJ databases">
        <title>WGS assembly of Panicum virgatum.</title>
        <authorList>
            <person name="Lovell J.T."/>
            <person name="Jenkins J."/>
            <person name="Shu S."/>
            <person name="Juenger T.E."/>
            <person name="Schmutz J."/>
        </authorList>
    </citation>
    <scope>NUCLEOTIDE SEQUENCE</scope>
    <source>
        <strain evidence="2">AP13</strain>
    </source>
</reference>
<dbReference type="AlphaFoldDB" id="A0A8T0VFV4"/>
<name>A0A8T0VFV4_PANVG</name>
<dbReference type="Proteomes" id="UP000823388">
    <property type="component" value="Chromosome 2N"/>
</dbReference>
<keyword evidence="3" id="KW-1185">Reference proteome</keyword>
<dbReference type="SUPFAM" id="SSF81383">
    <property type="entry name" value="F-box domain"/>
    <property type="match status" value="1"/>
</dbReference>
<proteinExistence type="predicted"/>
<accession>A0A8T0VFV4</accession>
<evidence type="ECO:0000256" key="1">
    <source>
        <dbReference type="SAM" id="MobiDB-lite"/>
    </source>
</evidence>
<evidence type="ECO:0008006" key="4">
    <source>
        <dbReference type="Google" id="ProtNLM"/>
    </source>
</evidence>
<feature type="region of interest" description="Disordered" evidence="1">
    <location>
        <begin position="36"/>
        <end position="58"/>
    </location>
</feature>
<dbReference type="InterPro" id="IPR036047">
    <property type="entry name" value="F-box-like_dom_sf"/>
</dbReference>
<organism evidence="2 3">
    <name type="scientific">Panicum virgatum</name>
    <name type="common">Blackwell switchgrass</name>
    <dbReference type="NCBI Taxonomy" id="38727"/>
    <lineage>
        <taxon>Eukaryota</taxon>
        <taxon>Viridiplantae</taxon>
        <taxon>Streptophyta</taxon>
        <taxon>Embryophyta</taxon>
        <taxon>Tracheophyta</taxon>
        <taxon>Spermatophyta</taxon>
        <taxon>Magnoliopsida</taxon>
        <taxon>Liliopsida</taxon>
        <taxon>Poales</taxon>
        <taxon>Poaceae</taxon>
        <taxon>PACMAD clade</taxon>
        <taxon>Panicoideae</taxon>
        <taxon>Panicodae</taxon>
        <taxon>Paniceae</taxon>
        <taxon>Panicinae</taxon>
        <taxon>Panicum</taxon>
        <taxon>Panicum sect. Hiantes</taxon>
    </lineage>
</organism>
<sequence length="164" mass="18400">MYFSSLSCASALFSASPPRLHLLSLGLRSQRYGVVPRRGYGGGRPPRRRRRGDPLPPSRVPVRSIHRFKCVSKPWRNLIAAPLHRKRLPQTLEGFSSAMYPDSIGASSACRGDPRLPLTLLLLPDEAARDREHQALGFLQWVPPLRARSESGHGTSLRRLQPRH</sequence>
<protein>
    <recommendedName>
        <fullName evidence="4">F-box domain-containing protein</fullName>
    </recommendedName>
</protein>
<comment type="caution">
    <text evidence="2">The sequence shown here is derived from an EMBL/GenBank/DDBJ whole genome shotgun (WGS) entry which is preliminary data.</text>
</comment>